<dbReference type="GO" id="GO:0009307">
    <property type="term" value="P:DNA restriction-modification system"/>
    <property type="evidence" value="ECO:0007669"/>
    <property type="project" value="UniProtKB-KW"/>
</dbReference>
<name>A4BMC7_9GAMM</name>
<organism evidence="3 4">
    <name type="scientific">Nitrococcus mobilis Nb-231</name>
    <dbReference type="NCBI Taxonomy" id="314278"/>
    <lineage>
        <taxon>Bacteria</taxon>
        <taxon>Pseudomonadati</taxon>
        <taxon>Pseudomonadota</taxon>
        <taxon>Gammaproteobacteria</taxon>
        <taxon>Chromatiales</taxon>
        <taxon>Ectothiorhodospiraceae</taxon>
        <taxon>Nitrococcus</taxon>
    </lineage>
</organism>
<dbReference type="eggNOG" id="COG0610">
    <property type="taxonomic scope" value="Bacteria"/>
</dbReference>
<feature type="domain" description="SWI2/SNF2 ATPase" evidence="2">
    <location>
        <begin position="37"/>
        <end position="135"/>
    </location>
</feature>
<evidence type="ECO:0000313" key="4">
    <source>
        <dbReference type="Proteomes" id="UP000003374"/>
    </source>
</evidence>
<dbReference type="STRING" id="314278.NB231_16633"/>
<dbReference type="AlphaFoldDB" id="A4BMC7"/>
<dbReference type="Proteomes" id="UP000003374">
    <property type="component" value="Unassembled WGS sequence"/>
</dbReference>
<gene>
    <name evidence="3" type="ORF">NB231_16633</name>
</gene>
<dbReference type="PANTHER" id="PTHR30195:SF15">
    <property type="entry name" value="TYPE I RESTRICTION ENZYME HINDI ENDONUCLEASE SUBUNIT"/>
    <property type="match status" value="1"/>
</dbReference>
<dbReference type="HOGENOM" id="CLU_949386_0_0_6"/>
<dbReference type="RefSeq" id="WP_005004810.1">
    <property type="nucleotide sequence ID" value="NZ_CH672427.1"/>
</dbReference>
<evidence type="ECO:0000313" key="3">
    <source>
        <dbReference type="EMBL" id="EAR23465.1"/>
    </source>
</evidence>
<sequence>MVWLANWIRENVPDSRVLVITGRTGLDAQIEKVFKGVDEHIHRTQSGKLHKAMKTLLPEAVLIGFTGTPLLKKRQAQEHRVLGPYIHTYKYDQAVNDGVVLDLRYQARDIDQQVTNQQKIDQWFELKTQGLNDYARAQLKRRWGTPQKVLSSRDRLEKIVADMLWDMATGAGETEQLHQYDIYRRMLVGHFDEPGRMTLMELIVELTRQAARQNRGSAYPADIDNLALQALYDNLGEDANLAIRLDERIRAVKRVDWRGNRFKERELHRAIESVLETQIGETRSVDVTRCSSW</sequence>
<reference evidence="3 4" key="1">
    <citation type="submission" date="2006-02" db="EMBL/GenBank/DDBJ databases">
        <authorList>
            <person name="Waterbury J."/>
            <person name="Ferriera S."/>
            <person name="Johnson J."/>
            <person name="Kravitz S."/>
            <person name="Halpern A."/>
            <person name="Remington K."/>
            <person name="Beeson K."/>
            <person name="Tran B."/>
            <person name="Rogers Y.-H."/>
            <person name="Friedman R."/>
            <person name="Venter J.C."/>
        </authorList>
    </citation>
    <scope>NUCLEOTIDE SEQUENCE [LARGE SCALE GENOMIC DNA]</scope>
    <source>
        <strain evidence="3 4">Nb-231</strain>
    </source>
</reference>
<dbReference type="EMBL" id="AAOF01000001">
    <property type="protein sequence ID" value="EAR23465.1"/>
    <property type="molecule type" value="Genomic_DNA"/>
</dbReference>
<dbReference type="Pfam" id="PF18766">
    <property type="entry name" value="SWI2_SNF2"/>
    <property type="match status" value="1"/>
</dbReference>
<proteinExistence type="predicted"/>
<protein>
    <submittedName>
        <fullName evidence="3">Type I restriction enzyme restriction subunit</fullName>
    </submittedName>
</protein>
<dbReference type="PANTHER" id="PTHR30195">
    <property type="entry name" value="TYPE I SITE-SPECIFIC DEOXYRIBONUCLEASE PROTEIN SUBUNIT M AND R"/>
    <property type="match status" value="1"/>
</dbReference>
<keyword evidence="4" id="KW-1185">Reference proteome</keyword>
<dbReference type="InterPro" id="IPR027417">
    <property type="entry name" value="P-loop_NTPase"/>
</dbReference>
<keyword evidence="1" id="KW-0680">Restriction system</keyword>
<evidence type="ECO:0000259" key="2">
    <source>
        <dbReference type="Pfam" id="PF18766"/>
    </source>
</evidence>
<dbReference type="InterPro" id="IPR051268">
    <property type="entry name" value="Type-I_R_enzyme_R_subunit"/>
</dbReference>
<evidence type="ECO:0000256" key="1">
    <source>
        <dbReference type="ARBA" id="ARBA00022747"/>
    </source>
</evidence>
<comment type="caution">
    <text evidence="3">The sequence shown here is derived from an EMBL/GenBank/DDBJ whole genome shotgun (WGS) entry which is preliminary data.</text>
</comment>
<dbReference type="Gene3D" id="3.40.50.300">
    <property type="entry name" value="P-loop containing nucleotide triphosphate hydrolases"/>
    <property type="match status" value="1"/>
</dbReference>
<dbReference type="InterPro" id="IPR040980">
    <property type="entry name" value="SWI2_SNF2"/>
</dbReference>
<accession>A4BMC7</accession>